<name>A0A8S5MQX5_9CAUD</name>
<sequence length="29" mass="3237">MYFTAVVCQIFTGNSGVTQILEPYEKPSI</sequence>
<reference evidence="1" key="1">
    <citation type="journal article" date="2021" name="Proc. Natl. Acad. Sci. U.S.A.">
        <title>A Catalog of Tens of Thousands of Viruses from Human Metagenomes Reveals Hidden Associations with Chronic Diseases.</title>
        <authorList>
            <person name="Tisza M.J."/>
            <person name="Buck C.B."/>
        </authorList>
    </citation>
    <scope>NUCLEOTIDE SEQUENCE</scope>
    <source>
        <strain evidence="1">CtA4S13</strain>
    </source>
</reference>
<organism evidence="1">
    <name type="scientific">Siphoviridae sp. ctA4S13</name>
    <dbReference type="NCBI Taxonomy" id="2826179"/>
    <lineage>
        <taxon>Viruses</taxon>
        <taxon>Duplodnaviria</taxon>
        <taxon>Heunggongvirae</taxon>
        <taxon>Uroviricota</taxon>
        <taxon>Caudoviricetes</taxon>
    </lineage>
</organism>
<accession>A0A8S5MQX5</accession>
<evidence type="ECO:0000313" key="1">
    <source>
        <dbReference type="EMBL" id="DAD84530.1"/>
    </source>
</evidence>
<protein>
    <submittedName>
        <fullName evidence="1">Uncharacterized protein</fullName>
    </submittedName>
</protein>
<proteinExistence type="predicted"/>
<dbReference type="EMBL" id="BK014961">
    <property type="protein sequence ID" value="DAD84530.1"/>
    <property type="molecule type" value="Genomic_DNA"/>
</dbReference>